<dbReference type="InterPro" id="IPR036047">
    <property type="entry name" value="F-box-like_dom_sf"/>
</dbReference>
<dbReference type="PROSITE" id="PS50181">
    <property type="entry name" value="FBOX"/>
    <property type="match status" value="1"/>
</dbReference>
<dbReference type="OrthoDB" id="21513at2759"/>
<dbReference type="SUPFAM" id="SSF81383">
    <property type="entry name" value="F-box domain"/>
    <property type="match status" value="1"/>
</dbReference>
<proteinExistence type="predicted"/>
<dbReference type="AlphaFoldDB" id="A0A2T9YZD1"/>
<keyword evidence="3" id="KW-1185">Reference proteome</keyword>
<reference evidence="2 3" key="1">
    <citation type="journal article" date="2018" name="MBio">
        <title>Comparative Genomics Reveals the Core Gene Toolbox for the Fungus-Insect Symbiosis.</title>
        <authorList>
            <person name="Wang Y."/>
            <person name="Stata M."/>
            <person name="Wang W."/>
            <person name="Stajich J.E."/>
            <person name="White M.M."/>
            <person name="Moncalvo J.M."/>
        </authorList>
    </citation>
    <scope>NUCLEOTIDE SEQUENCE [LARGE SCALE GENOMIC DNA]</scope>
    <source>
        <strain evidence="2 3">SWE-8-4</strain>
    </source>
</reference>
<name>A0A2T9YZD1_9FUNG</name>
<dbReference type="Pfam" id="PF06881">
    <property type="entry name" value="Elongin_A"/>
    <property type="match status" value="1"/>
</dbReference>
<organism evidence="2 3">
    <name type="scientific">Smittium simulii</name>
    <dbReference type="NCBI Taxonomy" id="133385"/>
    <lineage>
        <taxon>Eukaryota</taxon>
        <taxon>Fungi</taxon>
        <taxon>Fungi incertae sedis</taxon>
        <taxon>Zoopagomycota</taxon>
        <taxon>Kickxellomycotina</taxon>
        <taxon>Harpellomycetes</taxon>
        <taxon>Harpellales</taxon>
        <taxon>Legeriomycetaceae</taxon>
        <taxon>Smittium</taxon>
    </lineage>
</organism>
<evidence type="ECO:0000313" key="3">
    <source>
        <dbReference type="Proteomes" id="UP000245383"/>
    </source>
</evidence>
<feature type="domain" description="F-box" evidence="1">
    <location>
        <begin position="63"/>
        <end position="107"/>
    </location>
</feature>
<sequence length="378" mass="43328">MVLSKNFGTSSSLMLVNKNFPISSTSTLESPSSNSEYESKPNNSVKSLVFLCQQTLIRRADKLSVLGEVPLELMMPIFENLDAKDLTRLEALNPTIKTCTNILWQKLYLLKTNELCKKVKNEVKDGEIDWRALYQELEVIEENHKKKVVQKIRNYTLQKNKMKNRCKIQISQPGCLGKSENGFSRMISTNFRYDRPQLSFFEKTKREMRRDATEIRYISSTLSNNPRERAKKSFQSNDIKNCVGQAHSSSFNNSLKHNKSVLNVQETKKPKNQSNLNTSRQSLPNVNYAEQITVQSIKEQKFGNVVLNCYPKQQNKNTASTKNTNNAKEMYNNGKLESTKYMSLAEKVAKLNNENNSLVQKLFYSSNDHQSMSGEKSV</sequence>
<dbReference type="GO" id="GO:0006368">
    <property type="term" value="P:transcription elongation by RNA polymerase II"/>
    <property type="evidence" value="ECO:0007669"/>
    <property type="project" value="InterPro"/>
</dbReference>
<comment type="caution">
    <text evidence="2">The sequence shown here is derived from an EMBL/GenBank/DDBJ whole genome shotgun (WGS) entry which is preliminary data.</text>
</comment>
<dbReference type="EMBL" id="MBFR01000008">
    <property type="protein sequence ID" value="PVU97701.1"/>
    <property type="molecule type" value="Genomic_DNA"/>
</dbReference>
<dbReference type="STRING" id="133385.A0A2T9YZD1"/>
<dbReference type="InterPro" id="IPR010684">
    <property type="entry name" value="RNA_pol_II_trans_fac_SIII_A"/>
</dbReference>
<protein>
    <recommendedName>
        <fullName evidence="1">F-box domain-containing protein</fullName>
    </recommendedName>
</protein>
<accession>A0A2T9YZD1</accession>
<gene>
    <name evidence="2" type="ORF">BB561_000421</name>
</gene>
<dbReference type="Gene3D" id="6.10.250.3180">
    <property type="match status" value="1"/>
</dbReference>
<dbReference type="InterPro" id="IPR001810">
    <property type="entry name" value="F-box_dom"/>
</dbReference>
<evidence type="ECO:0000313" key="2">
    <source>
        <dbReference type="EMBL" id="PVU97701.1"/>
    </source>
</evidence>
<dbReference type="GO" id="GO:0070449">
    <property type="term" value="C:elongin complex"/>
    <property type="evidence" value="ECO:0007669"/>
    <property type="project" value="InterPro"/>
</dbReference>
<evidence type="ECO:0000259" key="1">
    <source>
        <dbReference type="PROSITE" id="PS50181"/>
    </source>
</evidence>
<dbReference type="Proteomes" id="UP000245383">
    <property type="component" value="Unassembled WGS sequence"/>
</dbReference>